<dbReference type="InterPro" id="IPR036412">
    <property type="entry name" value="HAD-like_sf"/>
</dbReference>
<evidence type="ECO:0000313" key="1">
    <source>
        <dbReference type="EMBL" id="MBP2000098.1"/>
    </source>
</evidence>
<dbReference type="InterPro" id="IPR041492">
    <property type="entry name" value="HAD_2"/>
</dbReference>
<name>A0ABS4JEH5_9BACL</name>
<organism evidence="1 2">
    <name type="scientific">Paenibacillus shirakamiensis</name>
    <dbReference type="NCBI Taxonomy" id="1265935"/>
    <lineage>
        <taxon>Bacteria</taxon>
        <taxon>Bacillati</taxon>
        <taxon>Bacillota</taxon>
        <taxon>Bacilli</taxon>
        <taxon>Bacillales</taxon>
        <taxon>Paenibacillaceae</taxon>
        <taxon>Paenibacillus</taxon>
    </lineage>
</organism>
<protein>
    <submittedName>
        <fullName evidence="1">Phosphoglycolate phosphatase-like HAD superfamily hydrolase</fullName>
    </submittedName>
</protein>
<evidence type="ECO:0000313" key="2">
    <source>
        <dbReference type="Proteomes" id="UP001519288"/>
    </source>
</evidence>
<dbReference type="Proteomes" id="UP001519288">
    <property type="component" value="Unassembled WGS sequence"/>
</dbReference>
<reference evidence="1 2" key="1">
    <citation type="submission" date="2021-03" db="EMBL/GenBank/DDBJ databases">
        <title>Genomic Encyclopedia of Type Strains, Phase IV (KMG-IV): sequencing the most valuable type-strain genomes for metagenomic binning, comparative biology and taxonomic classification.</title>
        <authorList>
            <person name="Goeker M."/>
        </authorList>
    </citation>
    <scope>NUCLEOTIDE SEQUENCE [LARGE SCALE GENOMIC DNA]</scope>
    <source>
        <strain evidence="1 2">DSM 26806</strain>
    </source>
</reference>
<accession>A0ABS4JEH5</accession>
<sequence length="68" mass="7695">MGRKHGINLDEMLYIGDEIRDVEACKKINVTVVAVTWGWDSPELLKEAAPNFICHTPMELEKLIVQGK</sequence>
<dbReference type="RefSeq" id="WP_209859859.1">
    <property type="nucleotide sequence ID" value="NZ_JAGGLD010000001.1"/>
</dbReference>
<dbReference type="Pfam" id="PF13419">
    <property type="entry name" value="HAD_2"/>
    <property type="match status" value="1"/>
</dbReference>
<dbReference type="Gene3D" id="3.40.50.1000">
    <property type="entry name" value="HAD superfamily/HAD-like"/>
    <property type="match status" value="1"/>
</dbReference>
<proteinExistence type="predicted"/>
<dbReference type="EMBL" id="JAGGLD010000001">
    <property type="protein sequence ID" value="MBP2000098.1"/>
    <property type="molecule type" value="Genomic_DNA"/>
</dbReference>
<keyword evidence="2" id="KW-1185">Reference proteome</keyword>
<comment type="caution">
    <text evidence="1">The sequence shown here is derived from an EMBL/GenBank/DDBJ whole genome shotgun (WGS) entry which is preliminary data.</text>
</comment>
<gene>
    <name evidence="1" type="ORF">J2Z69_001117</name>
</gene>
<dbReference type="SUPFAM" id="SSF56784">
    <property type="entry name" value="HAD-like"/>
    <property type="match status" value="1"/>
</dbReference>
<dbReference type="InterPro" id="IPR023214">
    <property type="entry name" value="HAD_sf"/>
</dbReference>